<evidence type="ECO:0000313" key="4">
    <source>
        <dbReference type="Proteomes" id="UP000029734"/>
    </source>
</evidence>
<dbReference type="EMBL" id="JQCR01000001">
    <property type="protein sequence ID" value="KGE20647.1"/>
    <property type="molecule type" value="Genomic_DNA"/>
</dbReference>
<dbReference type="Pfam" id="PF05136">
    <property type="entry name" value="Phage_portal_2"/>
    <property type="match status" value="1"/>
</dbReference>
<dbReference type="EMBL" id="JQCR01000001">
    <property type="protein sequence ID" value="KGE20705.1"/>
    <property type="molecule type" value="Genomic_DNA"/>
</dbReference>
<gene>
    <name evidence="2" type="ORF">PWYN_00100</name>
    <name evidence="3" type="ORF">PWYN_00525</name>
</gene>
<organism evidence="2 4">
    <name type="scientific">Paenibacillus wynnii</name>
    <dbReference type="NCBI Taxonomy" id="268407"/>
    <lineage>
        <taxon>Bacteria</taxon>
        <taxon>Bacillati</taxon>
        <taxon>Bacillota</taxon>
        <taxon>Bacilli</taxon>
        <taxon>Bacillales</taxon>
        <taxon>Paenibacillaceae</taxon>
        <taxon>Paenibacillus</taxon>
    </lineage>
</organism>
<dbReference type="STRING" id="268407.PWYN_00100"/>
<reference evidence="2 4" key="1">
    <citation type="submission" date="2014-08" db="EMBL/GenBank/DDBJ databases">
        <authorList>
            <person name="den Bakker H.C."/>
        </authorList>
    </citation>
    <scope>NUCLEOTIDE SEQUENCE [LARGE SCALE GENOMIC DNA]</scope>
    <source>
        <strain evidence="2 4">DSM 18334</strain>
    </source>
</reference>
<evidence type="ECO:0000256" key="1">
    <source>
        <dbReference type="SAM" id="MobiDB-lite"/>
    </source>
</evidence>
<dbReference type="AlphaFoldDB" id="A0A098MGI1"/>
<feature type="region of interest" description="Disordered" evidence="1">
    <location>
        <begin position="307"/>
        <end position="332"/>
    </location>
</feature>
<sequence>MSWLDQVIGSVAPGYALKREQARTDIARHQAVQQVFNQGYGDHGASRRKKSLTAWNPVAGDAEEDIHENLESLRPRARDLYMGGSLANGAIKTMRTSIIGTGLKVKPSFDADFLRLNDDQSRQLRRQIEREFALWADSKDCDAAGMHNFYELQQLAFLSWMMSGDAFVLLPLLPRKHSTYDLRVRLIEADRCNSPLNESLNDKISSGVEVDNDGMVVAYHFSDKHPGSTRLTNTKWTRVEVIGQQSGRRNVLHLMEAERPEQRRGVPLLAPVIESLKQLDRYTEAELMAAVISAMFTVFVETPNPEDADQFGLGSSGDPIDNPTGEPLPPSDGGDLRLGNGAVQFLEPGEKAVFADPSRPNAGFDPFVTAILRQVGASLEIPYELLLKHFTSSYSASRAALLEAWKMFRMRRAWMSADFCQPIYEEWFAEAVIKGRIDAPGIFDDPLLFKAYTKAEWNGPSQGQLDPVKEVNAAVTRIDNGLSTRQREAAELTGTEYESNVRQLVYEQKIRDEYGLATPLPKGGEKEIVEEDQA</sequence>
<dbReference type="GO" id="GO:0019068">
    <property type="term" value="P:virion assembly"/>
    <property type="evidence" value="ECO:0007669"/>
    <property type="project" value="InterPro"/>
</dbReference>
<dbReference type="RefSeq" id="WP_036647219.1">
    <property type="nucleotide sequence ID" value="NZ_JQCR01000001.1"/>
</dbReference>
<dbReference type="GO" id="GO:0005198">
    <property type="term" value="F:structural molecule activity"/>
    <property type="evidence" value="ECO:0007669"/>
    <property type="project" value="InterPro"/>
</dbReference>
<protein>
    <submittedName>
        <fullName evidence="2">Portal protein</fullName>
    </submittedName>
</protein>
<accession>A0A098MGI1</accession>
<dbReference type="eggNOG" id="COG5511">
    <property type="taxonomic scope" value="Bacteria"/>
</dbReference>
<evidence type="ECO:0000313" key="2">
    <source>
        <dbReference type="EMBL" id="KGE20647.1"/>
    </source>
</evidence>
<dbReference type="NCBIfam" id="TIGR01539">
    <property type="entry name" value="portal_lambda"/>
    <property type="match status" value="1"/>
</dbReference>
<dbReference type="InterPro" id="IPR006429">
    <property type="entry name" value="Phage_lambda_portal"/>
</dbReference>
<dbReference type="OrthoDB" id="9770450at2"/>
<name>A0A098MGI1_9BACL</name>
<evidence type="ECO:0000313" key="3">
    <source>
        <dbReference type="EMBL" id="KGE20705.1"/>
    </source>
</evidence>
<dbReference type="Proteomes" id="UP000029734">
    <property type="component" value="Unassembled WGS sequence"/>
</dbReference>
<reference evidence="2 4" key="2">
    <citation type="submission" date="2014-10" db="EMBL/GenBank/DDBJ databases">
        <title>Comparative genomics of the Paenibacillus odorifer group.</title>
        <authorList>
            <person name="Tsai Y.-C."/>
            <person name="Martin N."/>
            <person name="Korlach J."/>
            <person name="Wiedmann M."/>
        </authorList>
    </citation>
    <scope>NUCLEOTIDE SEQUENCE [LARGE SCALE GENOMIC DNA]</scope>
    <source>
        <strain evidence="2 4">DSM 18334</strain>
    </source>
</reference>
<keyword evidence="4" id="KW-1185">Reference proteome</keyword>
<comment type="caution">
    <text evidence="2">The sequence shown here is derived from an EMBL/GenBank/DDBJ whole genome shotgun (WGS) entry which is preliminary data.</text>
</comment>
<proteinExistence type="predicted"/>